<dbReference type="NCBIfam" id="NF005589">
    <property type="entry name" value="PRK07314.1"/>
    <property type="match status" value="1"/>
</dbReference>
<dbReference type="Proteomes" id="UP000312512">
    <property type="component" value="Unassembled WGS sequence"/>
</dbReference>
<dbReference type="AlphaFoldDB" id="A0A5C4WT17"/>
<keyword evidence="2 4" id="KW-0808">Transferase</keyword>
<dbReference type="PROSITE" id="PS52004">
    <property type="entry name" value="KS3_2"/>
    <property type="match status" value="1"/>
</dbReference>
<evidence type="ECO:0000313" key="7">
    <source>
        <dbReference type="Proteomes" id="UP000312512"/>
    </source>
</evidence>
<dbReference type="FunFam" id="3.40.47.10:FF:000029">
    <property type="entry name" value="3-oxoacyl-[acyl-carrier-protein] synthase 1"/>
    <property type="match status" value="1"/>
</dbReference>
<evidence type="ECO:0000313" key="6">
    <source>
        <dbReference type="EMBL" id="KAB8196783.1"/>
    </source>
</evidence>
<evidence type="ECO:0000256" key="1">
    <source>
        <dbReference type="ARBA" id="ARBA00008467"/>
    </source>
</evidence>
<keyword evidence="7" id="KW-1185">Reference proteome</keyword>
<dbReference type="InterPro" id="IPR016039">
    <property type="entry name" value="Thiolase-like"/>
</dbReference>
<dbReference type="Pfam" id="PF02801">
    <property type="entry name" value="Ketoacyl-synt_C"/>
    <property type="match status" value="1"/>
</dbReference>
<dbReference type="InterPro" id="IPR014031">
    <property type="entry name" value="Ketoacyl_synth_C"/>
</dbReference>
<feature type="domain" description="Ketosynthase family 3 (KS3)" evidence="5">
    <location>
        <begin position="4"/>
        <end position="410"/>
    </location>
</feature>
<keyword evidence="3 6" id="KW-0012">Acyltransferase</keyword>
<reference evidence="6 7" key="1">
    <citation type="submission" date="2019-10" db="EMBL/GenBank/DDBJ databases">
        <title>Nonomuraea sp. nov., isolated from Phyllanthus amarus.</title>
        <authorList>
            <person name="Klykleung N."/>
            <person name="Tanasupawat S."/>
        </authorList>
    </citation>
    <scope>NUCLEOTIDE SEQUENCE [LARGE SCALE GENOMIC DNA]</scope>
    <source>
        <strain evidence="6 7">PA1-10</strain>
    </source>
</reference>
<accession>A0A5C4WT17</accession>
<name>A0A5C4WT17_9ACTN</name>
<dbReference type="InterPro" id="IPR000794">
    <property type="entry name" value="Beta-ketoacyl_synthase"/>
</dbReference>
<dbReference type="InterPro" id="IPR018201">
    <property type="entry name" value="Ketoacyl_synth_AS"/>
</dbReference>
<dbReference type="EMBL" id="VDLX02000002">
    <property type="protein sequence ID" value="KAB8196783.1"/>
    <property type="molecule type" value="Genomic_DNA"/>
</dbReference>
<dbReference type="GO" id="GO:0006633">
    <property type="term" value="P:fatty acid biosynthetic process"/>
    <property type="evidence" value="ECO:0007669"/>
    <property type="project" value="InterPro"/>
</dbReference>
<dbReference type="SMART" id="SM00825">
    <property type="entry name" value="PKS_KS"/>
    <property type="match status" value="1"/>
</dbReference>
<dbReference type="Pfam" id="PF00109">
    <property type="entry name" value="ketoacyl-synt"/>
    <property type="match status" value="1"/>
</dbReference>
<comment type="similarity">
    <text evidence="1 4">Belongs to the thiolase-like superfamily. Beta-ketoacyl-ACP synthases family.</text>
</comment>
<dbReference type="Gene3D" id="3.40.47.10">
    <property type="match status" value="1"/>
</dbReference>
<dbReference type="PANTHER" id="PTHR11712">
    <property type="entry name" value="POLYKETIDE SYNTHASE-RELATED"/>
    <property type="match status" value="1"/>
</dbReference>
<dbReference type="CDD" id="cd00834">
    <property type="entry name" value="KAS_I_II"/>
    <property type="match status" value="1"/>
</dbReference>
<evidence type="ECO:0000256" key="4">
    <source>
        <dbReference type="RuleBase" id="RU003694"/>
    </source>
</evidence>
<proteinExistence type="inferred from homology"/>
<evidence type="ECO:0000259" key="5">
    <source>
        <dbReference type="PROSITE" id="PS52004"/>
    </source>
</evidence>
<protein>
    <submittedName>
        <fullName evidence="6">Beta-ketoacyl-ACP synthase II</fullName>
        <ecNumber evidence="6">2.3.1.179</ecNumber>
    </submittedName>
</protein>
<evidence type="ECO:0000256" key="2">
    <source>
        <dbReference type="ARBA" id="ARBA00022679"/>
    </source>
</evidence>
<dbReference type="InterPro" id="IPR014030">
    <property type="entry name" value="Ketoacyl_synth_N"/>
</dbReference>
<comment type="caution">
    <text evidence="6">The sequence shown here is derived from an EMBL/GenBank/DDBJ whole genome shotgun (WGS) entry which is preliminary data.</text>
</comment>
<sequence length="415" mass="43002">MADRVQVAVTGLGVRTPAGHRLDDLWETLAGGRSTARTITSFPVDDLPVTFACQVGDVGWEEHVTARQARRMDRTTVLAVCAAAEALADAGVEAGGHLQPPPERRAVVAGTGWAGNATYEQAMLGQGDRGAPTPLTVLKIMHNAVPAWISMRHQIMGPSLTVSTACASGGHAIGEGLRLIREGSADLVVAGGAEACVSPTVLLAFHRCRALSTRVADPEGASRPFDADRDGFVMGEGAAFVVLERLEDAVRRDARVYAVLAGYGRTSDAYHLTMPAPGGGGAERCMRQALADARLSPAEVVHVNAHGTSTRLNDLAEAQAISRLFGPGKVPVTASKSVIGHSLGAAGAIEAVISALTVRAGAAPPIANLDTLDPECDVDVVRAPRALEPGAVVSNSFAFGGHNASLVLTPYATRN</sequence>
<dbReference type="SUPFAM" id="SSF53901">
    <property type="entry name" value="Thiolase-like"/>
    <property type="match status" value="2"/>
</dbReference>
<dbReference type="GO" id="GO:0004315">
    <property type="term" value="F:3-oxoacyl-[acyl-carrier-protein] synthase activity"/>
    <property type="evidence" value="ECO:0007669"/>
    <property type="project" value="UniProtKB-EC"/>
</dbReference>
<dbReference type="EC" id="2.3.1.179" evidence="6"/>
<dbReference type="PANTHER" id="PTHR11712:SF336">
    <property type="entry name" value="3-OXOACYL-[ACYL-CARRIER-PROTEIN] SYNTHASE, MITOCHONDRIAL"/>
    <property type="match status" value="1"/>
</dbReference>
<dbReference type="PROSITE" id="PS00606">
    <property type="entry name" value="KS3_1"/>
    <property type="match status" value="1"/>
</dbReference>
<organism evidence="6 7">
    <name type="scientific">Nonomuraea phyllanthi</name>
    <dbReference type="NCBI Taxonomy" id="2219224"/>
    <lineage>
        <taxon>Bacteria</taxon>
        <taxon>Bacillati</taxon>
        <taxon>Actinomycetota</taxon>
        <taxon>Actinomycetes</taxon>
        <taxon>Streptosporangiales</taxon>
        <taxon>Streptosporangiaceae</taxon>
        <taxon>Nonomuraea</taxon>
    </lineage>
</organism>
<gene>
    <name evidence="6" type="ORF">FH608_008805</name>
</gene>
<dbReference type="RefSeq" id="WP_139629844.1">
    <property type="nucleotide sequence ID" value="NZ_VDLX02000002.1"/>
</dbReference>
<dbReference type="InterPro" id="IPR020841">
    <property type="entry name" value="PKS_Beta-ketoAc_synthase_dom"/>
</dbReference>
<dbReference type="OrthoDB" id="9808669at2"/>
<evidence type="ECO:0000256" key="3">
    <source>
        <dbReference type="ARBA" id="ARBA00023315"/>
    </source>
</evidence>